<dbReference type="Proteomes" id="UP000095281">
    <property type="component" value="Unplaced"/>
</dbReference>
<keyword evidence="1" id="KW-1185">Reference proteome</keyword>
<proteinExistence type="predicted"/>
<sequence>KLAECVSDEELAVGCLYPDLKKVPEISIKIAVAIGEECYKDGSAKLYPEPEDKELFVRAQVYNTDYEEVLPLEMNETGVSTFQGKDGQDRVVVELPFDENVTFKFHSYRFGFDGGDGGRTEGQIPAIHFLMQWSDENPPKSFI</sequence>
<protein>
    <submittedName>
        <fullName evidence="2">PHR domain-containing protein</fullName>
    </submittedName>
</protein>
<accession>A0A1I8BLW2</accession>
<dbReference type="WBParaSite" id="MhA1_Contig2915.frz3.gene1">
    <property type="protein sequence ID" value="MhA1_Contig2915.frz3.gene1"/>
    <property type="gene ID" value="MhA1_Contig2915.frz3.gene1"/>
</dbReference>
<dbReference type="Gene3D" id="3.40.50.720">
    <property type="entry name" value="NAD(P)-binding Rossmann-like Domain"/>
    <property type="match status" value="1"/>
</dbReference>
<name>A0A1I8BLW2_MELHA</name>
<evidence type="ECO:0000313" key="1">
    <source>
        <dbReference type="Proteomes" id="UP000095281"/>
    </source>
</evidence>
<organism evidence="1 2">
    <name type="scientific">Meloidogyne hapla</name>
    <name type="common">Root-knot nematode worm</name>
    <dbReference type="NCBI Taxonomy" id="6305"/>
    <lineage>
        <taxon>Eukaryota</taxon>
        <taxon>Metazoa</taxon>
        <taxon>Ecdysozoa</taxon>
        <taxon>Nematoda</taxon>
        <taxon>Chromadorea</taxon>
        <taxon>Rhabditida</taxon>
        <taxon>Tylenchina</taxon>
        <taxon>Tylenchomorpha</taxon>
        <taxon>Tylenchoidea</taxon>
        <taxon>Meloidogynidae</taxon>
        <taxon>Meloidogyninae</taxon>
        <taxon>Meloidogyne</taxon>
    </lineage>
</organism>
<dbReference type="AlphaFoldDB" id="A0A1I8BLW2"/>
<dbReference type="InterPro" id="IPR036291">
    <property type="entry name" value="NAD(P)-bd_dom_sf"/>
</dbReference>
<dbReference type="SUPFAM" id="SSF51735">
    <property type="entry name" value="NAD(P)-binding Rossmann-fold domains"/>
    <property type="match status" value="1"/>
</dbReference>
<evidence type="ECO:0000313" key="2">
    <source>
        <dbReference type="WBParaSite" id="MhA1_Contig2915.frz3.gene1"/>
    </source>
</evidence>
<reference evidence="2" key="1">
    <citation type="submission" date="2016-11" db="UniProtKB">
        <authorList>
            <consortium name="WormBaseParasite"/>
        </authorList>
    </citation>
    <scope>IDENTIFICATION</scope>
</reference>